<dbReference type="InterPro" id="IPR026353">
    <property type="entry name" value="Hypoxan-DNA_Glyclase"/>
</dbReference>
<keyword evidence="3" id="KW-1185">Reference proteome</keyword>
<reference evidence="2 3" key="1">
    <citation type="submission" date="2016-11" db="EMBL/GenBank/DDBJ databases">
        <authorList>
            <person name="Jaros S."/>
            <person name="Januszkiewicz K."/>
            <person name="Wedrychowicz H."/>
        </authorList>
    </citation>
    <scope>NUCLEOTIDE SEQUENCE [LARGE SCALE GENOMIC DNA]</scope>
    <source>
        <strain evidence="2 3">DSM 9705</strain>
    </source>
</reference>
<dbReference type="Pfam" id="PF03167">
    <property type="entry name" value="UDG"/>
    <property type="match status" value="1"/>
</dbReference>
<dbReference type="STRING" id="1121409.SAMN02745124_03156"/>
<accession>A0A1M5XL44</accession>
<dbReference type="CDD" id="cd10032">
    <property type="entry name" value="UDG-F6_HDG"/>
    <property type="match status" value="1"/>
</dbReference>
<sequence>MSAEAASVNKKTESPRCFPPVADERSRVLILGSFPGVRSLAQQEYYAHPRNAFWPIMGDLLGFDPHAPYGERLQALLDRGVALWDVLHCCERVGSLDAAIDPASVRVNDFDGLFKTHRFLHAVCFNGRRAEVEYVKAVRPIHLALPSIPELVCLPSTSPAMASLRYHDKRDAWRVICDYL</sequence>
<name>A0A1M5XL44_9BACT</name>
<dbReference type="InterPro" id="IPR036895">
    <property type="entry name" value="Uracil-DNA_glycosylase-like_sf"/>
</dbReference>
<evidence type="ECO:0000259" key="1">
    <source>
        <dbReference type="SMART" id="SM00986"/>
    </source>
</evidence>
<dbReference type="InterPro" id="IPR005122">
    <property type="entry name" value="Uracil-DNA_glycosylase-like"/>
</dbReference>
<dbReference type="SMART" id="SM00987">
    <property type="entry name" value="UreE_C"/>
    <property type="match status" value="1"/>
</dbReference>
<proteinExistence type="predicted"/>
<feature type="domain" description="Uracil-DNA glycosylase-like" evidence="1">
    <location>
        <begin position="19"/>
        <end position="177"/>
    </location>
</feature>
<dbReference type="NCBIfam" id="TIGR04274">
    <property type="entry name" value="hypoxanDNAglyco"/>
    <property type="match status" value="1"/>
</dbReference>
<dbReference type="Proteomes" id="UP000184139">
    <property type="component" value="Unassembled WGS sequence"/>
</dbReference>
<dbReference type="AlphaFoldDB" id="A0A1M5XL44"/>
<gene>
    <name evidence="2" type="ORF">SAMN02745124_03156</name>
</gene>
<evidence type="ECO:0000313" key="3">
    <source>
        <dbReference type="Proteomes" id="UP000184139"/>
    </source>
</evidence>
<evidence type="ECO:0000313" key="2">
    <source>
        <dbReference type="EMBL" id="SHI00540.1"/>
    </source>
</evidence>
<dbReference type="SUPFAM" id="SSF52141">
    <property type="entry name" value="Uracil-DNA glycosylase-like"/>
    <property type="match status" value="1"/>
</dbReference>
<dbReference type="SMART" id="SM00986">
    <property type="entry name" value="UDG"/>
    <property type="match status" value="1"/>
</dbReference>
<dbReference type="EMBL" id="FQXS01000021">
    <property type="protein sequence ID" value="SHI00540.1"/>
    <property type="molecule type" value="Genomic_DNA"/>
</dbReference>
<organism evidence="2 3">
    <name type="scientific">Desulfofustis glycolicus DSM 9705</name>
    <dbReference type="NCBI Taxonomy" id="1121409"/>
    <lineage>
        <taxon>Bacteria</taxon>
        <taxon>Pseudomonadati</taxon>
        <taxon>Thermodesulfobacteriota</taxon>
        <taxon>Desulfobulbia</taxon>
        <taxon>Desulfobulbales</taxon>
        <taxon>Desulfocapsaceae</taxon>
        <taxon>Desulfofustis</taxon>
    </lineage>
</organism>
<protein>
    <submittedName>
        <fullName evidence="2">G/U mismatch-specific uracil-DNA glycosylase</fullName>
    </submittedName>
</protein>
<dbReference type="Gene3D" id="3.40.470.10">
    <property type="entry name" value="Uracil-DNA glycosylase-like domain"/>
    <property type="match status" value="1"/>
</dbReference>